<comment type="caution">
    <text evidence="1">The sequence shown here is derived from an EMBL/GenBank/DDBJ whole genome shotgun (WGS) entry which is preliminary data.</text>
</comment>
<sequence>MANNTERRCPACDEKVEYNELIPLTFKRKNDPTTIRICKTCYQAAKNVLALVKPHYPDQIKF</sequence>
<organism evidence="1 2">
    <name type="scientific">Natranaerobius trueperi</name>
    <dbReference type="NCBI Taxonomy" id="759412"/>
    <lineage>
        <taxon>Bacteria</taxon>
        <taxon>Bacillati</taxon>
        <taxon>Bacillota</taxon>
        <taxon>Clostridia</taxon>
        <taxon>Natranaerobiales</taxon>
        <taxon>Natranaerobiaceae</taxon>
        <taxon>Natranaerobius</taxon>
    </lineage>
</organism>
<proteinExistence type="predicted"/>
<dbReference type="EMBL" id="NIQC01000013">
    <property type="protein sequence ID" value="OWZ83712.1"/>
    <property type="molecule type" value="Genomic_DNA"/>
</dbReference>
<gene>
    <name evidence="1" type="ORF">CDO51_07095</name>
</gene>
<keyword evidence="2" id="KW-1185">Reference proteome</keyword>
<evidence type="ECO:0000313" key="1">
    <source>
        <dbReference type="EMBL" id="OWZ83712.1"/>
    </source>
</evidence>
<dbReference type="AlphaFoldDB" id="A0A226BY65"/>
<protein>
    <submittedName>
        <fullName evidence="1">Uncharacterized protein</fullName>
    </submittedName>
</protein>
<name>A0A226BY65_9FIRM</name>
<reference evidence="1 2" key="1">
    <citation type="submission" date="2017-06" db="EMBL/GenBank/DDBJ databases">
        <title>Draft Genome Sequence of Natranaerobius trueperi halophilic, alkalithermophilic bacteria from soda lakes.</title>
        <authorList>
            <person name="Zhao B."/>
        </authorList>
    </citation>
    <scope>NUCLEOTIDE SEQUENCE [LARGE SCALE GENOMIC DNA]</scope>
    <source>
        <strain evidence="1 2">DSM 18760</strain>
    </source>
</reference>
<evidence type="ECO:0000313" key="2">
    <source>
        <dbReference type="Proteomes" id="UP000214588"/>
    </source>
</evidence>
<accession>A0A226BY65</accession>
<dbReference type="Proteomes" id="UP000214588">
    <property type="component" value="Unassembled WGS sequence"/>
</dbReference>